<protein>
    <submittedName>
        <fullName evidence="2">Uncharacterized protein</fullName>
    </submittedName>
</protein>
<reference evidence="2" key="1">
    <citation type="journal article" date="2023" name="Mol. Phylogenet. Evol.">
        <title>Genome-scale phylogeny and comparative genomics of the fungal order Sordariales.</title>
        <authorList>
            <person name="Hensen N."/>
            <person name="Bonometti L."/>
            <person name="Westerberg I."/>
            <person name="Brannstrom I.O."/>
            <person name="Guillou S."/>
            <person name="Cros-Aarteil S."/>
            <person name="Calhoun S."/>
            <person name="Haridas S."/>
            <person name="Kuo A."/>
            <person name="Mondo S."/>
            <person name="Pangilinan J."/>
            <person name="Riley R."/>
            <person name="LaButti K."/>
            <person name="Andreopoulos B."/>
            <person name="Lipzen A."/>
            <person name="Chen C."/>
            <person name="Yan M."/>
            <person name="Daum C."/>
            <person name="Ng V."/>
            <person name="Clum A."/>
            <person name="Steindorff A."/>
            <person name="Ohm R.A."/>
            <person name="Martin F."/>
            <person name="Silar P."/>
            <person name="Natvig D.O."/>
            <person name="Lalanne C."/>
            <person name="Gautier V."/>
            <person name="Ament-Velasquez S.L."/>
            <person name="Kruys A."/>
            <person name="Hutchinson M.I."/>
            <person name="Powell A.J."/>
            <person name="Barry K."/>
            <person name="Miller A.N."/>
            <person name="Grigoriev I.V."/>
            <person name="Debuchy R."/>
            <person name="Gladieux P."/>
            <person name="Hiltunen Thoren M."/>
            <person name="Johannesson H."/>
        </authorList>
    </citation>
    <scope>NUCLEOTIDE SEQUENCE</scope>
    <source>
        <strain evidence="2">FGSC 1904</strain>
    </source>
</reference>
<dbReference type="EMBL" id="JAUTDP010000001">
    <property type="protein sequence ID" value="KAK3403396.1"/>
    <property type="molecule type" value="Genomic_DNA"/>
</dbReference>
<feature type="region of interest" description="Disordered" evidence="1">
    <location>
        <begin position="167"/>
        <end position="226"/>
    </location>
</feature>
<reference evidence="2" key="2">
    <citation type="submission" date="2023-07" db="EMBL/GenBank/DDBJ databases">
        <authorList>
            <consortium name="Lawrence Berkeley National Laboratory"/>
            <person name="Haridas S."/>
            <person name="Hensen N."/>
            <person name="Bonometti L."/>
            <person name="Westerberg I."/>
            <person name="Brannstrom I.O."/>
            <person name="Guillou S."/>
            <person name="Cros-Aarteil S."/>
            <person name="Calhoun S."/>
            <person name="Kuo A."/>
            <person name="Mondo S."/>
            <person name="Pangilinan J."/>
            <person name="Riley R."/>
            <person name="LaButti K."/>
            <person name="Andreopoulos B."/>
            <person name="Lipzen A."/>
            <person name="Chen C."/>
            <person name="Yanf M."/>
            <person name="Daum C."/>
            <person name="Ng V."/>
            <person name="Clum A."/>
            <person name="Steindorff A."/>
            <person name="Ohm R."/>
            <person name="Martin F."/>
            <person name="Silar P."/>
            <person name="Natvig D."/>
            <person name="Lalanne C."/>
            <person name="Gautier V."/>
            <person name="Ament-velasquez S.L."/>
            <person name="Kruys A."/>
            <person name="Hutchinson M.I."/>
            <person name="Powell A.J."/>
            <person name="Barry K."/>
            <person name="Miller A.N."/>
            <person name="Grigoriev I.V."/>
            <person name="Debuchy R."/>
            <person name="Gladieux P."/>
            <person name="Thoren M.H."/>
            <person name="Johannesson H."/>
        </authorList>
    </citation>
    <scope>NUCLEOTIDE SEQUENCE</scope>
    <source>
        <strain evidence="2">FGSC 1904</strain>
    </source>
</reference>
<feature type="compositionally biased region" description="Pro residues" evidence="1">
    <location>
        <begin position="90"/>
        <end position="101"/>
    </location>
</feature>
<comment type="caution">
    <text evidence="2">The sequence shown here is derived from an EMBL/GenBank/DDBJ whole genome shotgun (WGS) entry which is preliminary data.</text>
</comment>
<evidence type="ECO:0000313" key="3">
    <source>
        <dbReference type="Proteomes" id="UP001281003"/>
    </source>
</evidence>
<proteinExistence type="predicted"/>
<keyword evidence="3" id="KW-1185">Reference proteome</keyword>
<evidence type="ECO:0000256" key="1">
    <source>
        <dbReference type="SAM" id="MobiDB-lite"/>
    </source>
</evidence>
<feature type="region of interest" description="Disordered" evidence="1">
    <location>
        <begin position="1"/>
        <end position="28"/>
    </location>
</feature>
<feature type="compositionally biased region" description="Basic and acidic residues" evidence="1">
    <location>
        <begin position="1"/>
        <end position="10"/>
    </location>
</feature>
<accession>A0AAE0PNR3</accession>
<gene>
    <name evidence="2" type="ORF">B0T20DRAFT_389054</name>
</gene>
<organism evidence="2 3">
    <name type="scientific">Sordaria brevicollis</name>
    <dbReference type="NCBI Taxonomy" id="83679"/>
    <lineage>
        <taxon>Eukaryota</taxon>
        <taxon>Fungi</taxon>
        <taxon>Dikarya</taxon>
        <taxon>Ascomycota</taxon>
        <taxon>Pezizomycotina</taxon>
        <taxon>Sordariomycetes</taxon>
        <taxon>Sordariomycetidae</taxon>
        <taxon>Sordariales</taxon>
        <taxon>Sordariaceae</taxon>
        <taxon>Sordaria</taxon>
    </lineage>
</organism>
<feature type="region of interest" description="Disordered" evidence="1">
    <location>
        <begin position="90"/>
        <end position="138"/>
    </location>
</feature>
<feature type="compositionally biased region" description="Basic and acidic residues" evidence="1">
    <location>
        <begin position="43"/>
        <end position="65"/>
    </location>
</feature>
<dbReference type="Proteomes" id="UP001281003">
    <property type="component" value="Unassembled WGS sequence"/>
</dbReference>
<feature type="region of interest" description="Disordered" evidence="1">
    <location>
        <begin position="43"/>
        <end position="71"/>
    </location>
</feature>
<evidence type="ECO:0000313" key="2">
    <source>
        <dbReference type="EMBL" id="KAK3403396.1"/>
    </source>
</evidence>
<sequence length="361" mass="40260">MVSKRKESSRGKGATNSRHKNSAGPMQKTYSYLRIINNIIEDPADKGVTDKYGEDDREAASHEPENTSILNPTLVLIPVPAPGFALVPAPGPAPAPRPPDPTDLAVPAAFPPRRSVVGGERPANKTVGQGNKESYLRPPTYNALSKADDSIATSWCVYSVTLLDDEGRGRRNERSSRYKGSSNNERSNYNKDRNRDYNRDRNRDRDSRRVGKRLSPIEEPSLDGVSGFKTAGRNGLGRTSIILITPRGRRLEERIDLNLGIEVNTVLYNLLEPDLKNVDEDKEPPESAADNIPLALEGFEDIFSKEKAKALLQLPDAKYKIVFKEGEEVFNIPIYPLSIAQLETLCEYLEENLRISRIRYS</sequence>
<feature type="compositionally biased region" description="Basic and acidic residues" evidence="1">
    <location>
        <begin position="188"/>
        <end position="209"/>
    </location>
</feature>
<name>A0AAE0PNR3_SORBR</name>
<feature type="compositionally biased region" description="Basic and acidic residues" evidence="1">
    <location>
        <begin position="167"/>
        <end position="176"/>
    </location>
</feature>
<dbReference type="AlphaFoldDB" id="A0AAE0PNR3"/>